<evidence type="ECO:0000256" key="1">
    <source>
        <dbReference type="SAM" id="SignalP"/>
    </source>
</evidence>
<gene>
    <name evidence="2" type="ORF">J4E00_11060</name>
</gene>
<evidence type="ECO:0000313" key="3">
    <source>
        <dbReference type="Proteomes" id="UP000664369"/>
    </source>
</evidence>
<dbReference type="RefSeq" id="WP_208175217.1">
    <property type="nucleotide sequence ID" value="NZ_JAGETZ010000004.1"/>
</dbReference>
<organism evidence="2 3">
    <name type="scientific">Hymenobacter negativus</name>
    <dbReference type="NCBI Taxonomy" id="2795026"/>
    <lineage>
        <taxon>Bacteria</taxon>
        <taxon>Pseudomonadati</taxon>
        <taxon>Bacteroidota</taxon>
        <taxon>Cytophagia</taxon>
        <taxon>Cytophagales</taxon>
        <taxon>Hymenobacteraceae</taxon>
        <taxon>Hymenobacter</taxon>
    </lineage>
</organism>
<feature type="chain" id="PRO_5045363431" evidence="1">
    <location>
        <begin position="18"/>
        <end position="330"/>
    </location>
</feature>
<keyword evidence="3" id="KW-1185">Reference proteome</keyword>
<feature type="signal peptide" evidence="1">
    <location>
        <begin position="1"/>
        <end position="17"/>
    </location>
</feature>
<proteinExistence type="predicted"/>
<name>A0ABS3QEJ7_9BACT</name>
<dbReference type="EMBL" id="JAGETZ010000004">
    <property type="protein sequence ID" value="MBO2009592.1"/>
    <property type="molecule type" value="Genomic_DNA"/>
</dbReference>
<reference evidence="2 3" key="1">
    <citation type="submission" date="2021-03" db="EMBL/GenBank/DDBJ databases">
        <authorList>
            <person name="Kim M.K."/>
        </authorList>
    </citation>
    <scope>NUCLEOTIDE SEQUENCE [LARGE SCALE GENOMIC DNA]</scope>
    <source>
        <strain evidence="2 3">BT442</strain>
    </source>
</reference>
<sequence length="330" mass="36412">MRLPLLLLLALPLSAAAQMNGSSFGNANYQVAQRQAQMANNFQRQTMERSMARMSSSSYSAAQQAQWKAKREERVAKQHDAELKATAELARLTRRQDSLRLAHPAPNAIQAAARQKADEQALAQLTVKNYRDVFLPGQVMAAEEARSLPEKEMQDWVNISKELSDNDWWTKQDPAQLLAKVTAYRASLTSLTTALLGFDPAMAPKPERMPSTAALDAMRAKGTFDQQVATQFLQEAARVEKLGASTKMVSALNDFNHDVAAAAARPEMQQNPQKLRNAVKSGLKDLNKAMGIYEMQMGGSQVLSYAQNTIEKCASTFLPKPDKKAKKQAS</sequence>
<accession>A0ABS3QEJ7</accession>
<dbReference type="Proteomes" id="UP000664369">
    <property type="component" value="Unassembled WGS sequence"/>
</dbReference>
<evidence type="ECO:0000313" key="2">
    <source>
        <dbReference type="EMBL" id="MBO2009592.1"/>
    </source>
</evidence>
<keyword evidence="1" id="KW-0732">Signal</keyword>
<comment type="caution">
    <text evidence="2">The sequence shown here is derived from an EMBL/GenBank/DDBJ whole genome shotgun (WGS) entry which is preliminary data.</text>
</comment>
<protein>
    <submittedName>
        <fullName evidence="2">Uncharacterized protein</fullName>
    </submittedName>
</protein>